<comment type="caution">
    <text evidence="4">The sequence shown here is derived from an EMBL/GenBank/DDBJ whole genome shotgun (WGS) entry which is preliminary data.</text>
</comment>
<dbReference type="SUPFAM" id="SSF51905">
    <property type="entry name" value="FAD/NAD(P)-binding domain"/>
    <property type="match status" value="1"/>
</dbReference>
<evidence type="ECO:0000313" key="5">
    <source>
        <dbReference type="Proteomes" id="UP001149719"/>
    </source>
</evidence>
<accession>A0ABT4JQZ5</accession>
<evidence type="ECO:0000256" key="2">
    <source>
        <dbReference type="ARBA" id="ARBA00023033"/>
    </source>
</evidence>
<dbReference type="Proteomes" id="UP001149719">
    <property type="component" value="Unassembled WGS sequence"/>
</dbReference>
<keyword evidence="5" id="KW-1185">Reference proteome</keyword>
<organism evidence="4 5">
    <name type="scientific">Marinomonas phaeophyticola</name>
    <dbReference type="NCBI Taxonomy" id="3004091"/>
    <lineage>
        <taxon>Bacteria</taxon>
        <taxon>Pseudomonadati</taxon>
        <taxon>Pseudomonadota</taxon>
        <taxon>Gammaproteobacteria</taxon>
        <taxon>Oceanospirillales</taxon>
        <taxon>Oceanospirillaceae</taxon>
        <taxon>Marinomonas</taxon>
    </lineage>
</organism>
<dbReference type="InterPro" id="IPR036188">
    <property type="entry name" value="FAD/NAD-bd_sf"/>
</dbReference>
<keyword evidence="2 4" id="KW-0503">Monooxygenase</keyword>
<proteinExistence type="predicted"/>
<dbReference type="InterPro" id="IPR002938">
    <property type="entry name" value="FAD-bd"/>
</dbReference>
<dbReference type="GO" id="GO:0004497">
    <property type="term" value="F:monooxygenase activity"/>
    <property type="evidence" value="ECO:0007669"/>
    <property type="project" value="UniProtKB-KW"/>
</dbReference>
<dbReference type="EMBL" id="JAPUBN010000010">
    <property type="protein sequence ID" value="MCZ2720803.1"/>
    <property type="molecule type" value="Genomic_DNA"/>
</dbReference>
<evidence type="ECO:0000256" key="1">
    <source>
        <dbReference type="ARBA" id="ARBA00023002"/>
    </source>
</evidence>
<dbReference type="PANTHER" id="PTHR13789">
    <property type="entry name" value="MONOOXYGENASE"/>
    <property type="match status" value="1"/>
</dbReference>
<reference evidence="4" key="1">
    <citation type="submission" date="2022-12" db="EMBL/GenBank/DDBJ databases">
        <title>Marinomonas 15G1-11 sp. nov, isolated from marine algae.</title>
        <authorList>
            <person name="Butt M."/>
            <person name="Choi D.G."/>
            <person name="Kim J.M."/>
            <person name="Lee J.K."/>
            <person name="Baek J.H."/>
            <person name="Jeon C.O."/>
        </authorList>
    </citation>
    <scope>NUCLEOTIDE SEQUENCE</scope>
    <source>
        <strain evidence="4">15G1-11</strain>
    </source>
</reference>
<dbReference type="RefSeq" id="WP_269122966.1">
    <property type="nucleotide sequence ID" value="NZ_JAPUBN010000010.1"/>
</dbReference>
<feature type="domain" description="FAD-binding" evidence="3">
    <location>
        <begin position="7"/>
        <end position="317"/>
    </location>
</feature>
<name>A0ABT4JQZ5_9GAMM</name>
<evidence type="ECO:0000313" key="4">
    <source>
        <dbReference type="EMBL" id="MCZ2720803.1"/>
    </source>
</evidence>
<protein>
    <submittedName>
        <fullName evidence="4">FAD-dependent monooxygenase</fullName>
    </submittedName>
</protein>
<dbReference type="PRINTS" id="PR00420">
    <property type="entry name" value="RNGMNOXGNASE"/>
</dbReference>
<dbReference type="Pfam" id="PF01494">
    <property type="entry name" value="FAD_binding_3"/>
    <property type="match status" value="1"/>
</dbReference>
<gene>
    <name evidence="4" type="ORF">O1D97_03880</name>
</gene>
<keyword evidence="1" id="KW-0560">Oxidoreductase</keyword>
<evidence type="ECO:0000259" key="3">
    <source>
        <dbReference type="Pfam" id="PF01494"/>
    </source>
</evidence>
<dbReference type="InterPro" id="IPR050493">
    <property type="entry name" value="FAD-dep_Monooxygenase_BioMet"/>
</dbReference>
<dbReference type="Gene3D" id="3.50.50.60">
    <property type="entry name" value="FAD/NAD(P)-binding domain"/>
    <property type="match status" value="1"/>
</dbReference>
<dbReference type="PANTHER" id="PTHR13789:SF309">
    <property type="entry name" value="PUTATIVE (AFU_ORTHOLOGUE AFUA_6G14510)-RELATED"/>
    <property type="match status" value="1"/>
</dbReference>
<sequence>MSNTKHIAIVGAGIAGIALAILATKQGHKVSLFERNSLTSNIGAGITLWPNALFVLQQMELAKEVITMGGAPHFMHQFNQYGVKQGVLDINTASTLSGFPSVTLLRRDFMNIMVSELNRLKIKTDVNRTITTQDLDDFKLQFDLVVGADGRMNSIVRQSLYSERGIPRYQGFINIIGTSPLKQPPSDIAICDFRGEKQRFGIVPIKNNQCFWAGAWNTNIDKTRPLSSWHEEMNQRFQHWPKPVRDVLKAYDKTSLNHLFVHDINPLPYWHKGNALIIGDAAHASLPTSGQGASQALEDAWHLTQTLREHLDLEQALHAFYQLRIRKTSASQSIGRQLAQQIFSLSVENTELPASILTTPPEALSQFWMQGLESR</sequence>